<feature type="compositionally biased region" description="Polar residues" evidence="5">
    <location>
        <begin position="51"/>
        <end position="63"/>
    </location>
</feature>
<dbReference type="PROSITE" id="PS00463">
    <property type="entry name" value="ZN2_CY6_FUNGAL_1"/>
    <property type="match status" value="1"/>
</dbReference>
<dbReference type="GO" id="GO:0006351">
    <property type="term" value="P:DNA-templated transcription"/>
    <property type="evidence" value="ECO:0007669"/>
    <property type="project" value="InterPro"/>
</dbReference>
<dbReference type="RefSeq" id="XP_033593802.1">
    <property type="nucleotide sequence ID" value="XM_033738593.1"/>
</dbReference>
<dbReference type="Pfam" id="PF00172">
    <property type="entry name" value="Zn_clus"/>
    <property type="match status" value="1"/>
</dbReference>
<comment type="subcellular location">
    <subcellularLocation>
        <location evidence="1">Nucleus</location>
    </subcellularLocation>
</comment>
<dbReference type="GO" id="GO:0008270">
    <property type="term" value="F:zinc ion binding"/>
    <property type="evidence" value="ECO:0007669"/>
    <property type="project" value="InterPro"/>
</dbReference>
<dbReference type="AlphaFoldDB" id="A0A6A6Q6G8"/>
<feature type="region of interest" description="Disordered" evidence="5">
    <location>
        <begin position="508"/>
        <end position="567"/>
    </location>
</feature>
<evidence type="ECO:0000256" key="1">
    <source>
        <dbReference type="ARBA" id="ARBA00004123"/>
    </source>
</evidence>
<dbReference type="Gene3D" id="4.10.240.10">
    <property type="entry name" value="Zn(2)-C6 fungal-type DNA-binding domain"/>
    <property type="match status" value="1"/>
</dbReference>
<dbReference type="OrthoDB" id="5284003at2759"/>
<evidence type="ECO:0000313" key="8">
    <source>
        <dbReference type="Proteomes" id="UP000799767"/>
    </source>
</evidence>
<evidence type="ECO:0000256" key="2">
    <source>
        <dbReference type="ARBA" id="ARBA00022723"/>
    </source>
</evidence>
<feature type="compositionally biased region" description="Polar residues" evidence="5">
    <location>
        <begin position="521"/>
        <end position="537"/>
    </location>
</feature>
<dbReference type="InterPro" id="IPR007219">
    <property type="entry name" value="XnlR_reg_dom"/>
</dbReference>
<keyword evidence="8" id="KW-1185">Reference proteome</keyword>
<keyword evidence="2" id="KW-0479">Metal-binding</keyword>
<dbReference type="PANTHER" id="PTHR46910:SF3">
    <property type="entry name" value="HALOTOLERANCE PROTEIN 9-RELATED"/>
    <property type="match status" value="1"/>
</dbReference>
<evidence type="ECO:0000256" key="5">
    <source>
        <dbReference type="SAM" id="MobiDB-lite"/>
    </source>
</evidence>
<dbReference type="GO" id="GO:0000981">
    <property type="term" value="F:DNA-binding transcription factor activity, RNA polymerase II-specific"/>
    <property type="evidence" value="ECO:0007669"/>
    <property type="project" value="InterPro"/>
</dbReference>
<evidence type="ECO:0000313" key="7">
    <source>
        <dbReference type="EMBL" id="KAF2487233.1"/>
    </source>
</evidence>
<dbReference type="GO" id="GO:0003677">
    <property type="term" value="F:DNA binding"/>
    <property type="evidence" value="ECO:0007669"/>
    <property type="project" value="UniProtKB-KW"/>
</dbReference>
<dbReference type="SMART" id="SM00066">
    <property type="entry name" value="GAL4"/>
    <property type="match status" value="1"/>
</dbReference>
<evidence type="ECO:0000256" key="3">
    <source>
        <dbReference type="ARBA" id="ARBA00023125"/>
    </source>
</evidence>
<dbReference type="CDD" id="cd12148">
    <property type="entry name" value="fungal_TF_MHR"/>
    <property type="match status" value="1"/>
</dbReference>
<dbReference type="Proteomes" id="UP000799767">
    <property type="component" value="Unassembled WGS sequence"/>
</dbReference>
<evidence type="ECO:0000256" key="4">
    <source>
        <dbReference type="ARBA" id="ARBA00023242"/>
    </source>
</evidence>
<dbReference type="Pfam" id="PF04082">
    <property type="entry name" value="Fungal_trans"/>
    <property type="match status" value="1"/>
</dbReference>
<dbReference type="PROSITE" id="PS50048">
    <property type="entry name" value="ZN2_CY6_FUNGAL_2"/>
    <property type="match status" value="1"/>
</dbReference>
<feature type="region of interest" description="Disordered" evidence="5">
    <location>
        <begin position="45"/>
        <end position="67"/>
    </location>
</feature>
<proteinExistence type="predicted"/>
<dbReference type="CDD" id="cd00067">
    <property type="entry name" value="GAL4"/>
    <property type="match status" value="1"/>
</dbReference>
<accession>A0A6A6Q6G8</accession>
<evidence type="ECO:0000259" key="6">
    <source>
        <dbReference type="PROSITE" id="PS50048"/>
    </source>
</evidence>
<organism evidence="7 8">
    <name type="scientific">Neohortaea acidophila</name>
    <dbReference type="NCBI Taxonomy" id="245834"/>
    <lineage>
        <taxon>Eukaryota</taxon>
        <taxon>Fungi</taxon>
        <taxon>Dikarya</taxon>
        <taxon>Ascomycota</taxon>
        <taxon>Pezizomycotina</taxon>
        <taxon>Dothideomycetes</taxon>
        <taxon>Dothideomycetidae</taxon>
        <taxon>Mycosphaerellales</taxon>
        <taxon>Teratosphaeriaceae</taxon>
        <taxon>Neohortaea</taxon>
    </lineage>
</organism>
<dbReference type="InterPro" id="IPR036864">
    <property type="entry name" value="Zn2-C6_fun-type_DNA-bd_sf"/>
</dbReference>
<feature type="domain" description="Zn(2)-C6 fungal-type" evidence="6">
    <location>
        <begin position="118"/>
        <end position="148"/>
    </location>
</feature>
<keyword evidence="4" id="KW-0539">Nucleus</keyword>
<dbReference type="SUPFAM" id="SSF57701">
    <property type="entry name" value="Zn2/Cys6 DNA-binding domain"/>
    <property type="match status" value="1"/>
</dbReference>
<dbReference type="PANTHER" id="PTHR46910">
    <property type="entry name" value="TRANSCRIPTION FACTOR PDR1"/>
    <property type="match status" value="1"/>
</dbReference>
<dbReference type="GeneID" id="54479595"/>
<reference evidence="7" key="1">
    <citation type="journal article" date="2020" name="Stud. Mycol.">
        <title>101 Dothideomycetes genomes: a test case for predicting lifestyles and emergence of pathogens.</title>
        <authorList>
            <person name="Haridas S."/>
            <person name="Albert R."/>
            <person name="Binder M."/>
            <person name="Bloem J."/>
            <person name="Labutti K."/>
            <person name="Salamov A."/>
            <person name="Andreopoulos B."/>
            <person name="Baker S."/>
            <person name="Barry K."/>
            <person name="Bills G."/>
            <person name="Bluhm B."/>
            <person name="Cannon C."/>
            <person name="Castanera R."/>
            <person name="Culley D."/>
            <person name="Daum C."/>
            <person name="Ezra D."/>
            <person name="Gonzalez J."/>
            <person name="Henrissat B."/>
            <person name="Kuo A."/>
            <person name="Liang C."/>
            <person name="Lipzen A."/>
            <person name="Lutzoni F."/>
            <person name="Magnuson J."/>
            <person name="Mondo S."/>
            <person name="Nolan M."/>
            <person name="Ohm R."/>
            <person name="Pangilinan J."/>
            <person name="Park H.-J."/>
            <person name="Ramirez L."/>
            <person name="Alfaro M."/>
            <person name="Sun H."/>
            <person name="Tritt A."/>
            <person name="Yoshinaga Y."/>
            <person name="Zwiers L.-H."/>
            <person name="Turgeon B."/>
            <person name="Goodwin S."/>
            <person name="Spatafora J."/>
            <person name="Crous P."/>
            <person name="Grigoriev I."/>
        </authorList>
    </citation>
    <scope>NUCLEOTIDE SEQUENCE</scope>
    <source>
        <strain evidence="7">CBS 113389</strain>
    </source>
</reference>
<dbReference type="InterPro" id="IPR050987">
    <property type="entry name" value="AtrR-like"/>
</dbReference>
<name>A0A6A6Q6G8_9PEZI</name>
<sequence length="661" mass="73029">MAQYSPHPAAEQNYDTLYSTASGAQQLVDAQGQFQFNAMNQSAYPKVESAANGQPPSSTTTHTFIHHLPPQNTFDAQQSAQHASQLAIQPQLDDASMTTADPQAALDQSQKIVRLRKACDGCSIRKVKCDETGPPCRPCAALNIPCTWSRPVRRRGPPNRHAEAIKRARVESFADPSFFDRESSPASPTHAAQALAALSSHAHKPSAESICSISKLNPLIDDFFTYIHPLYPFPHEPSFREAWKRREDLSNAAFLSLLASMVAALVSSFPRKPRLHLTARRRDANFPKDLDLITRCQKVCLVARGPGFLDSDTLSVYDAATSYFLGLTGLHTHRWRQSRLYFGECLTILRALGLHKEQDQSYTILGSLPSALGSYGIKAQGTRGQQIDNITLEMSRRLFWTIFSTVRSMQQLGADFDELIIPPPTPSQPYPPLPAEVDDFCVFPTHNEPQPAGYLPFTAAFNANVKCFRAYDALASIDMAWGKNSVAERERQAGLLLEALKKCNEPVQSLSQRDSEEFQDGLSSSNGAANSRQSMGSQPHFPRDPASSLQGESLPSDDQEAAKQRRRLQHAIQRNNVYASALSTRIYIVKRLQALSEAGELEGADPGSGRSRAIEEIARIEETKSLIGELLATLSNVEAVNVEPNADNFVSRVHAFRWKET</sequence>
<protein>
    <recommendedName>
        <fullName evidence="6">Zn(2)-C6 fungal-type domain-containing protein</fullName>
    </recommendedName>
</protein>
<dbReference type="GO" id="GO:0005634">
    <property type="term" value="C:nucleus"/>
    <property type="evidence" value="ECO:0007669"/>
    <property type="project" value="UniProtKB-SubCell"/>
</dbReference>
<keyword evidence="3" id="KW-0238">DNA-binding</keyword>
<gene>
    <name evidence="7" type="ORF">BDY17DRAFT_6724</name>
</gene>
<dbReference type="EMBL" id="MU001631">
    <property type="protein sequence ID" value="KAF2487233.1"/>
    <property type="molecule type" value="Genomic_DNA"/>
</dbReference>
<dbReference type="InterPro" id="IPR001138">
    <property type="entry name" value="Zn2Cys6_DnaBD"/>
</dbReference>